<evidence type="ECO:0000256" key="3">
    <source>
        <dbReference type="ARBA" id="ARBA00022679"/>
    </source>
</evidence>
<dbReference type="EMBL" id="WJJP01000588">
    <property type="protein sequence ID" value="MBD3326486.1"/>
    <property type="molecule type" value="Genomic_DNA"/>
</dbReference>
<comment type="caution">
    <text evidence="4">The sequence shown here is derived from an EMBL/GenBank/DDBJ whole genome shotgun (WGS) entry which is preliminary data.</text>
</comment>
<dbReference type="Proteomes" id="UP000649604">
    <property type="component" value="Unassembled WGS sequence"/>
</dbReference>
<proteinExistence type="inferred from homology"/>
<keyword evidence="2" id="KW-0489">Methyltransferase</keyword>
<dbReference type="Pfam" id="PF06253">
    <property type="entry name" value="MTTB"/>
    <property type="match status" value="1"/>
</dbReference>
<dbReference type="InterPro" id="IPR038601">
    <property type="entry name" value="MttB-like_sf"/>
</dbReference>
<reference evidence="4" key="1">
    <citation type="submission" date="2019-11" db="EMBL/GenBank/DDBJ databases">
        <title>Microbial mats filling the niche in hypersaline microbial mats.</title>
        <authorList>
            <person name="Wong H.L."/>
            <person name="Macleod F.I."/>
            <person name="White R.A. III"/>
            <person name="Burns B.P."/>
        </authorList>
    </citation>
    <scope>NUCLEOTIDE SEQUENCE</scope>
    <source>
        <strain evidence="4">Rbin_158</strain>
    </source>
</reference>
<dbReference type="AlphaFoldDB" id="A0A9D5JZ82"/>
<dbReference type="Gene3D" id="3.20.20.480">
    <property type="entry name" value="Trimethylamine methyltransferase-like"/>
    <property type="match status" value="1"/>
</dbReference>
<evidence type="ECO:0008006" key="6">
    <source>
        <dbReference type="Google" id="ProtNLM"/>
    </source>
</evidence>
<dbReference type="GO" id="GO:0008168">
    <property type="term" value="F:methyltransferase activity"/>
    <property type="evidence" value="ECO:0007669"/>
    <property type="project" value="UniProtKB-KW"/>
</dbReference>
<keyword evidence="3" id="KW-0808">Transferase</keyword>
<dbReference type="GO" id="GO:0015948">
    <property type="term" value="P:methanogenesis"/>
    <property type="evidence" value="ECO:0007669"/>
    <property type="project" value="InterPro"/>
</dbReference>
<protein>
    <recommendedName>
        <fullName evidence="6">Trimethylamine methyltransferase</fullName>
    </recommendedName>
</protein>
<evidence type="ECO:0000256" key="2">
    <source>
        <dbReference type="ARBA" id="ARBA00022603"/>
    </source>
</evidence>
<dbReference type="InterPro" id="IPR010426">
    <property type="entry name" value="MTTB_MeTrfase"/>
</dbReference>
<sequence>MLTQADIEKIDRAARRLLENPGIKVEDDDIVARLLERGAKPGAASQVVRMPTEMVSEYVALAPEQITFADRISGTYQASPASESRFWTGAALFYLDQQGFRPIEQQDLANFARVVDTLPHVDAVVGTSLEDVLPQHRDFVGFRILAQHTRKHLRALSFTPRGGEAMIEMARVLAGTRPLKEMPLFSIGFTAHGPLRWTNLALGVYKATAEHGIPCTVNGEPMAGASSPVTLAGTAAVGTAEILAGIVINQILEPGRPCLFNLGFAHVMDMRKAFAVTGGPENVLLAVTGAELARYYRLPSVSWMCTDSLHYDAQNALEKMLAAVCHAQARINVIWGVGQVESEKTISPVQAMIDNEILGMVKQTLRGFPVDEDSLAVEEIRNVGIEGTFLATDHTLQHFRDALYMPHLLIREQRAKAGALDRLAARAEAQVTQILSTPADPILEESVEQELLNIEKTYLQTNLS</sequence>
<comment type="similarity">
    <text evidence="1">Belongs to the trimethylamine methyltransferase family.</text>
</comment>
<dbReference type="GO" id="GO:0032259">
    <property type="term" value="P:methylation"/>
    <property type="evidence" value="ECO:0007669"/>
    <property type="project" value="UniProtKB-KW"/>
</dbReference>
<gene>
    <name evidence="4" type="ORF">GF339_18020</name>
</gene>
<evidence type="ECO:0000313" key="5">
    <source>
        <dbReference type="Proteomes" id="UP000649604"/>
    </source>
</evidence>
<organism evidence="4 5">
    <name type="scientific">candidate division KSB3 bacterium</name>
    <dbReference type="NCBI Taxonomy" id="2044937"/>
    <lineage>
        <taxon>Bacteria</taxon>
        <taxon>candidate division KSB3</taxon>
    </lineage>
</organism>
<name>A0A9D5JZ82_9BACT</name>
<evidence type="ECO:0000313" key="4">
    <source>
        <dbReference type="EMBL" id="MBD3326486.1"/>
    </source>
</evidence>
<evidence type="ECO:0000256" key="1">
    <source>
        <dbReference type="ARBA" id="ARBA00007137"/>
    </source>
</evidence>
<accession>A0A9D5JZ82</accession>